<dbReference type="InterPro" id="IPR002347">
    <property type="entry name" value="SDR_fam"/>
</dbReference>
<dbReference type="PANTHER" id="PTHR43639">
    <property type="entry name" value="OXIDOREDUCTASE, SHORT-CHAIN DEHYDROGENASE/REDUCTASE FAMILY (AFU_ORTHOLOGUE AFUA_5G02870)"/>
    <property type="match status" value="1"/>
</dbReference>
<reference evidence="3" key="15">
    <citation type="journal article" date="2002" name="J. Am. Chem. Soc.">
        <title>Ketopremithramycins and ketomithramycins, four new aureolic acid-type compounds obtained upon inactivation of two genes involved in the biosynthesis of the deoxysugar moieties of the antitumor drug mithramycin by Streptomyces argillaceus, reveal novel insights into post-PKS tailoring steps of the mithramycin biosynthetic pathway.</title>
        <authorList>
            <person name="Remsing L.L."/>
            <person name="Garcia-Bernardo J."/>
            <person name="Gonzalez A."/>
            <person name="Kunzel E."/>
            <person name="Rix U."/>
            <person name="Brana A.F."/>
            <person name="Bearden D.W."/>
            <person name="Mendez C."/>
            <person name="Salas J.A."/>
            <person name="Rohr J."/>
        </authorList>
    </citation>
    <scope>NUCLEOTIDE SEQUENCE</scope>
    <source>
        <strain evidence="3">ATCC 12956</strain>
    </source>
</reference>
<sequence>MTTHHSTAPALTGRTALVTGATRGVGFAIARKLCARGADVLLDYAEDEANAARAVGALAGLPGRAAAVRADVTVDFDALCDEVGQRFGHLDIFVHNTSYFRPAPTLATTPEQVDRSLAVALRPLLTGASRLAGLMAGRPGRIVAVSSTGAHRVVPRYAGAGMAKAALESLVRYLAVELAGRGIAVNAVAAAKVDKGDGTVPAEVAEAITARTPGGRLTRPEDVADAVSLLCTDEARWLQGQVVTVDGGLGLVAG</sequence>
<dbReference type="PIR" id="S58176">
    <property type="entry name" value="S58176"/>
</dbReference>
<reference evidence="3" key="16">
    <citation type="journal article" date="2002" name="J. Am. Chem. Soc.">
        <title>Rationally designed glycosylated premithramycins: hybrid aromatic polyketides using genes from three different biosynthetic pathways.</title>
        <authorList>
            <person name="Trefzer A."/>
            <person name="Blanco G."/>
            <person name="Remsing L."/>
            <person name="Kunzel E."/>
            <person name="Rix U."/>
            <person name="Lipata F."/>
            <person name="Brana A.F."/>
            <person name="Mendez C."/>
            <person name="Rohr J."/>
            <person name="Bechthold A."/>
            <person name="Salas J.A."/>
        </authorList>
    </citation>
    <scope>NUCLEOTIDE SEQUENCE</scope>
    <source>
        <strain evidence="3">ATCC 12956</strain>
    </source>
</reference>
<reference evidence="3" key="18">
    <citation type="journal article" date="2003" name="J. Bacteriol.">
        <title>Purification and characterization of a monooxygenase involved in the biosynthetic pathway of the antitumor drug mithramycin.</title>
        <authorList>
            <person name="Rodriguez D."/>
            <person name="Quiros L.M."/>
            <person name="Brana A.F."/>
            <person name="Salas J.A."/>
        </authorList>
    </citation>
    <scope>NUCLEOTIDE SEQUENCE</scope>
    <source>
        <strain evidence="3">ATCC 12956</strain>
    </source>
</reference>
<reference evidence="3" key="17">
    <citation type="journal article" date="2003" name="J. Am. Chem. Soc.">
        <title>Mithramycin SK, a novel antitumor drug with improved therapeutic index, mithramycin SA, and demycarosyl-mithramycin SK: three new products generated in the mithramycin producer Streptomyces argillaceus through combinatorial biosynthesis.</title>
        <authorList>
            <person name="Remsing L.L."/>
            <person name="Gonzalez A.M."/>
            <person name="Nur-e-Alam M."/>
            <person name="Fernandez-Lozano M.J."/>
            <person name="Brana A.F."/>
            <person name="Rix U."/>
            <person name="Oliveira M.A."/>
            <person name="Mendez C."/>
            <person name="Salas J.A."/>
            <person name="Rohr J."/>
        </authorList>
    </citation>
    <scope>NUCLEOTIDE SEQUENCE</scope>
    <source>
        <strain evidence="3">ATCC 12956</strain>
    </source>
</reference>
<dbReference type="Pfam" id="PF13561">
    <property type="entry name" value="adh_short_C2"/>
    <property type="match status" value="1"/>
</dbReference>
<reference evidence="3" key="12">
    <citation type="journal article" date="2000" name="J. Biol. Chem.">
        <title>Characterization of two polyketide methyltransferases involved in the biosynthesis of the antitumor drug mithramycin by Streptomyces argillaceus.</title>
        <authorList>
            <person name="Lozano M.J."/>
            <person name="Remsing L.L."/>
            <person name="Quiros L.M."/>
            <person name="Brana A.F."/>
            <person name="Fernandez E."/>
            <person name="Sanchez C."/>
            <person name="Mendez C."/>
            <person name="Rohr J."/>
            <person name="Salas J.A."/>
        </authorList>
    </citation>
    <scope>NUCLEOTIDE SEQUENCE</scope>
    <source>
        <strain evidence="3">ATCC 12956</strain>
    </source>
</reference>
<dbReference type="GO" id="GO:0016491">
    <property type="term" value="F:oxidoreductase activity"/>
    <property type="evidence" value="ECO:0007669"/>
    <property type="project" value="UniProtKB-KW"/>
</dbReference>
<dbReference type="PRINTS" id="PR00081">
    <property type="entry name" value="GDHRDH"/>
</dbReference>
<evidence type="ECO:0000256" key="1">
    <source>
        <dbReference type="ARBA" id="ARBA00006484"/>
    </source>
</evidence>
<organism evidence="3">
    <name type="scientific">Streptomyces argillaceus</name>
    <dbReference type="NCBI Taxonomy" id="41951"/>
    <lineage>
        <taxon>Bacteria</taxon>
        <taxon>Bacillati</taxon>
        <taxon>Actinomycetota</taxon>
        <taxon>Actinomycetes</taxon>
        <taxon>Kitasatosporales</taxon>
        <taxon>Streptomycetaceae</taxon>
        <taxon>Streptomyces</taxon>
    </lineage>
</organism>
<reference evidence="3" key="8">
    <citation type="journal article" date="1999" name="J. Nat. Prod.">
        <title>The structure of mithramycin reinvestigated.</title>
        <authorList>
            <person name="Wohlert S.E."/>
            <person name="Kunzel E."/>
            <person name="Machinek R."/>
            <person name="Mendez C."/>
            <person name="Salas J.A."/>
            <person name="Rohr J."/>
        </authorList>
    </citation>
    <scope>NUCLEOTIDE SEQUENCE</scope>
    <source>
        <strain evidence="3">ATCC 12956</strain>
    </source>
</reference>
<reference evidence="3" key="19">
    <citation type="journal article" date="2004" name="J. Biol. Chem.">
        <title>MtmMII-mediated C-methylation during biosynthesis of the antitumor drug mithramycin is essential for biological activity and DNA-drug interaction.</title>
        <authorList>
            <person name="Rodriguez D."/>
            <person name="Quiros L.M."/>
            <person name="Salas J.A."/>
        </authorList>
    </citation>
    <scope>NUCLEOTIDE SEQUENCE</scope>
    <source>
        <strain evidence="3">ATCC 12956</strain>
    </source>
</reference>
<reference evidence="3" key="1">
    <citation type="journal article" date="1996" name="Chem. Biol.">
        <title>Deciphering the biosynthetic origin of the aglycone of the aureolic acid group of anti-tumor agents.</title>
        <authorList>
            <person name="Blanco G."/>
            <person name="Fu H."/>
            <person name="Mendez C."/>
            <person name="Khosla C."/>
            <person name="Salas J.A."/>
        </authorList>
    </citation>
    <scope>NUCLEOTIDE SEQUENCE</scope>
    <source>
        <strain evidence="3">ATCC 12956</strain>
    </source>
</reference>
<proteinExistence type="inferred from homology"/>
<name>Q194Q8_STRAA</name>
<evidence type="ECO:0000313" key="3">
    <source>
        <dbReference type="EMBL" id="CAK50780.1"/>
    </source>
</evidence>
<comment type="similarity">
    <text evidence="1">Belongs to the short-chain dehydrogenases/reductases (SDR) family.</text>
</comment>
<reference evidence="3" key="3">
    <citation type="journal article" date="1996" name="Mol. Gen. Genet.">
        <title>An ABC transporter is essential for resistance to the antitumor agent mithramycin in the producer Streptomyces argillaceus.</title>
        <authorList>
            <person name="Fernandez E."/>
            <person name="Lombo F."/>
            <person name="Mendez C."/>
            <person name="Salas J.A."/>
        </authorList>
    </citation>
    <scope>NUCLEOTIDE SEQUENCE</scope>
    <source>
        <strain evidence="3">ATCC 12956</strain>
    </source>
</reference>
<dbReference type="Gene3D" id="3.40.50.720">
    <property type="entry name" value="NAD(P)-binding Rossmann-like Domain"/>
    <property type="match status" value="1"/>
</dbReference>
<reference evidence="3" key="5">
    <citation type="journal article" date="1997" name="J. Bacteriol.">
        <title>Cloning and insertional inactivation of Streptomyces argillaceus genes involved in the earliest steps of biosynthesis of the sugar moieties of the antitumor polyketide mithramycin.</title>
        <authorList>
            <person name="Lombo F."/>
            <person name="Siems K."/>
            <person name="Brana A.F."/>
            <person name="Mendez C."/>
            <person name="Bindseil K."/>
            <person name="Salas J.A."/>
        </authorList>
    </citation>
    <scope>NUCLEOTIDE SEQUENCE</scope>
    <source>
        <strain evidence="3">ATCC 12956</strain>
    </source>
</reference>
<reference evidence="3" key="9">
    <citation type="journal article" date="1999" name="Mol. Gen. Genet.">
        <title>Analysis of two chromosomal regions adjacent to genes for a type II polyketide synthase involved in the biosynthesis of the antitumor polyketide mithramycin in Streptomyces argillaceus.</title>
        <authorList>
            <person name="Prado L."/>
            <person name="Lombo F."/>
            <person name="Brana A.F."/>
            <person name="Mendez C."/>
            <person name="Rohr J."/>
            <person name="Salas J.A."/>
        </authorList>
    </citation>
    <scope>NUCLEOTIDE SEQUENCE</scope>
    <source>
        <strain evidence="3">ATCC 12956</strain>
    </source>
</reference>
<dbReference type="AlphaFoldDB" id="Q194Q8"/>
<reference evidence="3" key="11">
    <citation type="journal article" date="2000" name="FEMS Microbiol. Lett.">
        <title>Insertional inactivation of mtrX and mtrY genes from the mithramycin gene cluster affects production and growth of the producer organism Streptomyces argillaceus.</title>
        <authorList>
            <person name="Garcia-Bernardo J."/>
            <person name="Brana A.F."/>
            <person name="Mendez C."/>
            <person name="Salas J.A."/>
        </authorList>
    </citation>
    <scope>NUCLEOTIDE SEQUENCE</scope>
    <source>
        <strain evidence="3">ATCC 12956</strain>
    </source>
</reference>
<reference evidence="3" key="20">
    <citation type="journal article" date="2005" name="ChemBioChem">
        <title>Elucidation of the glycosylation sequence of mithramycin biosynthesis: isolation of 3A-deolivosylpremithramycin B and its conversion to premithramycin B by glycosyltransferase MtmGII.</title>
        <authorList>
            <person name="Nur-e-Alam M."/>
            <person name="Mendez C."/>
            <person name="Salas J.A."/>
            <person name="Rohr J."/>
        </authorList>
    </citation>
    <scope>NUCLEOTIDE SEQUENCE</scope>
    <source>
        <strain evidence="3">ATCC 12956</strain>
    </source>
</reference>
<dbReference type="PANTHER" id="PTHR43639:SF1">
    <property type="entry name" value="SHORT-CHAIN DEHYDROGENASE_REDUCTASE FAMILY PROTEIN"/>
    <property type="match status" value="1"/>
</dbReference>
<gene>
    <name evidence="3" type="primary">mtmTI</name>
</gene>
<reference evidence="3" key="6">
    <citation type="journal article" date="1998" name="J. Bacteriol.">
        <title>Identification of two genes from Streptomyces argillaceus encoding glycosyltransferases involved in transfer of a disaccharide during biosynthesis of the antitumor drug mithramycin.</title>
        <authorList>
            <person name="Fernandez E."/>
            <person name="Weissbach U."/>
            <person name="Reillo C.S."/>
            <person name="Brana A.F."/>
            <person name="Mendez C."/>
            <person name="Rohr J."/>
            <person name="Salas J.A."/>
        </authorList>
    </citation>
    <scope>NUCLEOTIDE SEQUENCE</scope>
    <source>
        <strain evidence="3">ATCC 12956</strain>
    </source>
</reference>
<accession>Q194Q8</accession>
<dbReference type="InterPro" id="IPR036291">
    <property type="entry name" value="NAD(P)-bd_dom_sf"/>
</dbReference>
<protein>
    <submittedName>
        <fullName evidence="3">Ketoreductase</fullName>
    </submittedName>
</protein>
<reference evidence="3" key="2">
    <citation type="journal article" date="1996" name="Gene">
        <title>Characterization of Streptomyces argillaceus genes encoding a polyketide synthase involved in the biosynthesis of the antitumor mithramycin.</title>
        <authorList>
            <person name="Lombo F."/>
            <person name="Blanco G."/>
            <person name="Fernandez E."/>
            <person name="Mendez C."/>
            <person name="Salas J.A."/>
        </authorList>
    </citation>
    <scope>NUCLEOTIDE SEQUENCE</scope>
    <source>
        <strain evidence="3">ATCC 12956</strain>
    </source>
</reference>
<evidence type="ECO:0000256" key="2">
    <source>
        <dbReference type="ARBA" id="ARBA00023002"/>
    </source>
</evidence>
<reference evidence="3" key="22">
    <citation type="submission" date="2014-12" db="EMBL/GenBank/DDBJ databases">
        <authorList>
            <person name="Rohr J."/>
        </authorList>
    </citation>
    <scope>NUCLEOTIDE SEQUENCE</scope>
    <source>
        <strain evidence="3">ATCC 12956</strain>
    </source>
</reference>
<reference evidence="3" key="4">
    <citation type="journal article" date="1997" name="Chem. Biol.">
        <title>Folding of the polyketide chain is not dictated by minimal polyketide synthase in the biosynthesis of mithramycin and anthracycline.</title>
        <authorList>
            <person name="Kantola J."/>
            <person name="Blanco G."/>
            <person name="Hautala A."/>
            <person name="Kunnari T."/>
            <person name="Hakala J."/>
            <person name="Mendez C."/>
            <person name="Ylihonko K."/>
            <person name="Mantsala P."/>
            <person name="Salas J."/>
        </authorList>
    </citation>
    <scope>NUCLEOTIDE SEQUENCE</scope>
    <source>
        <strain evidence="3">ATCC 12956</strain>
    </source>
</reference>
<reference evidence="3" key="10">
    <citation type="journal article" date="2000" name="Angew. Chem. Int. Ed.">
        <title>The Novel Hybrid Antitumor Compound Premithramycinone H Provides Indirect Evidence for a Tricyclic Intermediate of the Biosynthesis of the Aureolic Acid Antibiotic Mithramycin.</title>
        <authorList>
            <person name="Lombo F."/>
            <person name="Kunzel E."/>
            <person name="Prado L."/>
            <person name="Brana A.F."/>
            <person name="Bindseil K.U."/>
            <person name="Frevert J."/>
            <person name="Bearden D."/>
            <person name="Mendez C."/>
            <person name="Salas J.A."/>
            <person name="Rohr J."/>
        </authorList>
    </citation>
    <scope>NUCLEOTIDE SEQUENCE</scope>
    <source>
        <strain evidence="3">ATCC 12956</strain>
    </source>
</reference>
<keyword evidence="2" id="KW-0560">Oxidoreductase</keyword>
<dbReference type="SUPFAM" id="SSF51735">
    <property type="entry name" value="NAD(P)-binding Rossmann-fold domains"/>
    <property type="match status" value="1"/>
</dbReference>
<reference evidence="3" key="7">
    <citation type="journal article" date="1999" name="Chem. Biol.">
        <title>Oxidative cleavage of premithramycin B is one of the last steps in the biosynthesis of the antitumor drug mithramycin.</title>
        <authorList>
            <person name="Prado L."/>
            <person name="Fernandez E."/>
            <person name="Weissbach U."/>
            <person name="Blanco G."/>
            <person name="Quiros L.M."/>
            <person name="Brana A.F."/>
            <person name="Mendez C."/>
            <person name="Rohr J."/>
            <person name="Salas J.A."/>
        </authorList>
    </citation>
    <scope>NUCLEOTIDE SEQUENCE</scope>
    <source>
        <strain evidence="3">ATCC 12956</strain>
    </source>
</reference>
<reference evidence="3" key="14">
    <citation type="journal article" date="2001" name="Mol. Gen. Genet.">
        <title>The mtmVUC genes of the mithramycin gene cluster in Streptomyces argillaceus are involved in the biosynthesis of the sugar moieties.</title>
        <authorList>
            <person name="Gonzalez A."/>
            <person name="Remsing L.L."/>
            <person name="Lombo F."/>
            <person name="Fernandez M.J."/>
            <person name="Prado L."/>
            <person name="Brana A.F."/>
            <person name="Kunzel E."/>
            <person name="Rohr J."/>
            <person name="Mendez C."/>
            <person name="Salas J.A."/>
        </authorList>
    </citation>
    <scope>NUCLEOTIDE SEQUENCE</scope>
    <source>
        <strain evidence="3">ATCC 12956</strain>
    </source>
</reference>
<dbReference type="EMBL" id="X89899">
    <property type="protein sequence ID" value="CAK50780.1"/>
    <property type="molecule type" value="Genomic_DNA"/>
</dbReference>
<reference evidence="3" key="21">
    <citation type="submission" date="2006-06" db="EMBL/GenBank/DDBJ databases">
        <authorList>
            <person name="Lombo F."/>
        </authorList>
    </citation>
    <scope>NUCLEOTIDE SEQUENCE</scope>
    <source>
        <strain evidence="3">ATCC 12956</strain>
    </source>
</reference>
<reference evidence="3" key="13">
    <citation type="journal article" date="2000" name="Mol. Gen. Genet.">
        <title>Characterization of two glycosyltransferases involved in early glycosylation steps during biosynthesis of the antitumor polyketide mithramycin by Streptomyces argillaceus.</title>
        <authorList>
            <person name="Blanco G."/>
            <person name="Fernandez E."/>
            <person name="Fernandez M.J."/>
            <person name="Brana A.F."/>
            <person name="Weissbach U."/>
            <person name="Kunzel E."/>
            <person name="Rohr J."/>
            <person name="Mendez C."/>
            <person name="Salas J.A."/>
        </authorList>
    </citation>
    <scope>NUCLEOTIDE SEQUENCE</scope>
    <source>
        <strain evidence="3">ATCC 12956</strain>
    </source>
</reference>